<proteinExistence type="predicted"/>
<feature type="compositionally biased region" description="Basic and acidic residues" evidence="1">
    <location>
        <begin position="135"/>
        <end position="144"/>
    </location>
</feature>
<feature type="region of interest" description="Disordered" evidence="1">
    <location>
        <begin position="1"/>
        <end position="74"/>
    </location>
</feature>
<reference evidence="2" key="1">
    <citation type="submission" date="2020-07" db="EMBL/GenBank/DDBJ databases">
        <authorList>
            <person name="Nieuwenhuis M."/>
            <person name="Van De Peppel L.J.J."/>
        </authorList>
    </citation>
    <scope>NUCLEOTIDE SEQUENCE</scope>
    <source>
        <strain evidence="2">AP01</strain>
        <tissue evidence="2">Mycelium</tissue>
    </source>
</reference>
<reference evidence="2" key="2">
    <citation type="submission" date="2021-10" db="EMBL/GenBank/DDBJ databases">
        <title>Phylogenomics reveals ancestral predisposition of the termite-cultivated fungus Termitomyces towards a domesticated lifestyle.</title>
        <authorList>
            <person name="Auxier B."/>
            <person name="Grum-Grzhimaylo A."/>
            <person name="Cardenas M.E."/>
            <person name="Lodge J.D."/>
            <person name="Laessoe T."/>
            <person name="Pedersen O."/>
            <person name="Smith M.E."/>
            <person name="Kuyper T.W."/>
            <person name="Franco-Molano E.A."/>
            <person name="Baroni T.J."/>
            <person name="Aanen D.K."/>
        </authorList>
    </citation>
    <scope>NUCLEOTIDE SEQUENCE</scope>
    <source>
        <strain evidence="2">AP01</strain>
        <tissue evidence="2">Mycelium</tissue>
    </source>
</reference>
<evidence type="ECO:0000313" key="2">
    <source>
        <dbReference type="EMBL" id="KAG5634303.1"/>
    </source>
</evidence>
<evidence type="ECO:0000256" key="1">
    <source>
        <dbReference type="SAM" id="MobiDB-lite"/>
    </source>
</evidence>
<accession>A0A9P7K2J3</accession>
<name>A0A9P7K2J3_9AGAR</name>
<gene>
    <name evidence="2" type="ORF">DXG03_005985</name>
</gene>
<dbReference type="AlphaFoldDB" id="A0A9P7K2J3"/>
<feature type="compositionally biased region" description="Acidic residues" evidence="1">
    <location>
        <begin position="15"/>
        <end position="28"/>
    </location>
</feature>
<feature type="region of interest" description="Disordered" evidence="1">
    <location>
        <begin position="115"/>
        <end position="161"/>
    </location>
</feature>
<evidence type="ECO:0000313" key="3">
    <source>
        <dbReference type="Proteomes" id="UP000775547"/>
    </source>
</evidence>
<feature type="compositionally biased region" description="Basic residues" evidence="1">
    <location>
        <begin position="124"/>
        <end position="134"/>
    </location>
</feature>
<feature type="compositionally biased region" description="Basic and acidic residues" evidence="1">
    <location>
        <begin position="60"/>
        <end position="74"/>
    </location>
</feature>
<keyword evidence="3" id="KW-1185">Reference proteome</keyword>
<sequence length="190" mass="21811">PESEVEDEIAKGLEDVQEYDYSDEDAGAPEERHAEPSPKRTKKTKFAEEPPKPVRRASKSKKENRVYREGVRKSAREHYKPLEWWRGEKLVYGRSQRPGTGVVLVPPIREIVRIPKEEPEPLGKRKRSRARSKSKAPENEEVHIKIVPVDNPEEGWDKDTSPYGVVLDYETGVEVERRASSGSCERGTMY</sequence>
<feature type="non-terminal residue" evidence="2">
    <location>
        <position position="190"/>
    </location>
</feature>
<dbReference type="OrthoDB" id="1939643at2759"/>
<organism evidence="2 3">
    <name type="scientific">Asterophora parasitica</name>
    <dbReference type="NCBI Taxonomy" id="117018"/>
    <lineage>
        <taxon>Eukaryota</taxon>
        <taxon>Fungi</taxon>
        <taxon>Dikarya</taxon>
        <taxon>Basidiomycota</taxon>
        <taxon>Agaricomycotina</taxon>
        <taxon>Agaricomycetes</taxon>
        <taxon>Agaricomycetidae</taxon>
        <taxon>Agaricales</taxon>
        <taxon>Tricholomatineae</taxon>
        <taxon>Lyophyllaceae</taxon>
        <taxon>Asterophora</taxon>
    </lineage>
</organism>
<dbReference type="EMBL" id="JABCKV010003873">
    <property type="protein sequence ID" value="KAG5634303.1"/>
    <property type="molecule type" value="Genomic_DNA"/>
</dbReference>
<protein>
    <submittedName>
        <fullName evidence="2">Uncharacterized protein</fullName>
    </submittedName>
</protein>
<dbReference type="Proteomes" id="UP000775547">
    <property type="component" value="Unassembled WGS sequence"/>
</dbReference>
<comment type="caution">
    <text evidence="2">The sequence shown here is derived from an EMBL/GenBank/DDBJ whole genome shotgun (WGS) entry which is preliminary data.</text>
</comment>
<feature type="compositionally biased region" description="Basic and acidic residues" evidence="1">
    <location>
        <begin position="29"/>
        <end position="38"/>
    </location>
</feature>